<proteinExistence type="predicted"/>
<protein>
    <submittedName>
        <fullName evidence="2">Uncharacterized protein</fullName>
    </submittedName>
</protein>
<keyword evidence="1" id="KW-1133">Transmembrane helix</keyword>
<sequence>MTRANRPSAVPPEADAVGAYLADLSAALRGPRTARERLVEEMRGDLAETVAVHVGEGMPAEEAGAEAVREFGPVTEIAAACQEELTVAQARHTAKAVALAVPVLLACWSPLWPTGHAVELLAVPSAATAGCAAVLAFLVLATTGPSSPRLPSAALLPRAMAWAGTAAAAAIALGTAALCVSAANGPPLALAVGAALLGHGKVAASARRCRDCARLAPA</sequence>
<reference evidence="2 3" key="1">
    <citation type="submission" date="2018-11" db="EMBL/GenBank/DDBJ databases">
        <title>Sequencing the genomes of 1000 actinobacteria strains.</title>
        <authorList>
            <person name="Klenk H.-P."/>
        </authorList>
    </citation>
    <scope>NUCLEOTIDE SEQUENCE [LARGE SCALE GENOMIC DNA]</scope>
    <source>
        <strain evidence="2 3">DSM 44254</strain>
    </source>
</reference>
<comment type="caution">
    <text evidence="2">The sequence shown here is derived from an EMBL/GenBank/DDBJ whole genome shotgun (WGS) entry which is preliminary data.</text>
</comment>
<dbReference type="Proteomes" id="UP000272400">
    <property type="component" value="Unassembled WGS sequence"/>
</dbReference>
<evidence type="ECO:0000313" key="3">
    <source>
        <dbReference type="Proteomes" id="UP000272400"/>
    </source>
</evidence>
<dbReference type="RefSeq" id="WP_123668138.1">
    <property type="nucleotide sequence ID" value="NZ_RJKE01000001.1"/>
</dbReference>
<keyword evidence="1" id="KW-0812">Transmembrane</keyword>
<evidence type="ECO:0000313" key="2">
    <source>
        <dbReference type="EMBL" id="ROO88968.1"/>
    </source>
</evidence>
<accession>A0A3N1D786</accession>
<dbReference type="Pfam" id="PF22564">
    <property type="entry name" value="HAAS"/>
    <property type="match status" value="1"/>
</dbReference>
<feature type="transmembrane region" description="Helical" evidence="1">
    <location>
        <begin position="161"/>
        <end position="183"/>
    </location>
</feature>
<keyword evidence="3" id="KW-1185">Reference proteome</keyword>
<dbReference type="NCBIfam" id="NF038403">
    <property type="entry name" value="perm_prefix_1"/>
    <property type="match status" value="1"/>
</dbReference>
<gene>
    <name evidence="2" type="ORF">EDD29_6655</name>
</gene>
<keyword evidence="1" id="KW-0472">Membrane</keyword>
<organism evidence="2 3">
    <name type="scientific">Actinocorallia herbida</name>
    <dbReference type="NCBI Taxonomy" id="58109"/>
    <lineage>
        <taxon>Bacteria</taxon>
        <taxon>Bacillati</taxon>
        <taxon>Actinomycetota</taxon>
        <taxon>Actinomycetes</taxon>
        <taxon>Streptosporangiales</taxon>
        <taxon>Thermomonosporaceae</taxon>
        <taxon>Actinocorallia</taxon>
    </lineage>
</organism>
<dbReference type="OrthoDB" id="5187995at2"/>
<name>A0A3N1D786_9ACTN</name>
<feature type="transmembrane region" description="Helical" evidence="1">
    <location>
        <begin position="120"/>
        <end position="140"/>
    </location>
</feature>
<dbReference type="AlphaFoldDB" id="A0A3N1D786"/>
<dbReference type="InterPro" id="IPR047928">
    <property type="entry name" value="Perm_prefix_1"/>
</dbReference>
<evidence type="ECO:0000256" key="1">
    <source>
        <dbReference type="SAM" id="Phobius"/>
    </source>
</evidence>
<dbReference type="EMBL" id="RJKE01000001">
    <property type="protein sequence ID" value="ROO88968.1"/>
    <property type="molecule type" value="Genomic_DNA"/>
</dbReference>